<feature type="compositionally biased region" description="Polar residues" evidence="2">
    <location>
        <begin position="856"/>
        <end position="868"/>
    </location>
</feature>
<protein>
    <submittedName>
        <fullName evidence="4">Nuclear respiratory factor 1</fullName>
    </submittedName>
</protein>
<feature type="region of interest" description="Disordered" evidence="2">
    <location>
        <begin position="634"/>
        <end position="676"/>
    </location>
</feature>
<sequence length="919" mass="102259">MLIKRGNKEALPVPFQHWFCQEPPPRFVYVYVCYFCGEEFTSRETLQSHHPDCNMIPPSGGSQLTLQGNDLPETAQCQAPTSDQISSQCLQNPDTNSVWTKKSLGSDLHSCTSPKKTQLKQSLTPLKTPGRPSSPFLANKVSKNKYLTGLGLVPIQKAQRVSERRRSTLCENIDLDDDTLPSPSKPRTPKLLLSHLSRDESSSTVEQGKSCIRSLFSSQESRIFEEVEEVCVEKEANEEKGPKTDSTGKSQDRLRNAKSLFNIAISSPLGQFVMKHYKGDPSLHILSDVESHCLTEVNKNQEQGTRLRVRHPTYPITFRGYLRAKDMYSFHMYNFNKEHKKEFLRRVRTGLNRGSRALCKKLKKCKVQLTRLSKTEIELWMPSQNHLTVDLKHLTPLEIIFWTSPKPANVPSQPAVFPSGLSLTSPNLNKVLGLRTVDDKTINHRPLHRHLSVANFVSEEVAAEVAMNRRTVLNSIIVDLTAKGEISRDIMPINNPKLSSGIGNFATLRRLLSGSGDSGKGKLCTLPDITNLSHAARCKNPKVGQDHLMPSDKKLTEKSTREDNREAFKMNTKSMKLFETSKSSSSSQGCVVKSTTVRLAEEGAQIVEIENKLNHYNSSTITSSEKVFPVDLPSNSATASSPPNLFTPNPDRRCNQVSSSASRTFRKRPSRTSLPEQKHLLNLSKATPPSSVRTADSKKVIKENNILVKKNLLCKESAVAKSSACAAGDVNGNVSGVESVPVGHTVGFPKQNRAMYDVKFKKRLLSAGLVWRTHPSVSQPDQENKSNGTNVINLRRSKTKPRNRHSTKVSSSCQKKGRSTTNRAGSKRSGLVQNRDTCRTISKSKHGTLPNYHKTAGNSTQGHRSKNSNGLSIAKQCFVSQNEHLHNVRDKHGRFTSVNRGRNKDCIGSKGFFTTIKTK</sequence>
<accession>A0AAV4IL83</accession>
<evidence type="ECO:0000313" key="4">
    <source>
        <dbReference type="EMBL" id="GFS09997.1"/>
    </source>
</evidence>
<name>A0AAV4IL83_9GAST</name>
<evidence type="ECO:0000256" key="2">
    <source>
        <dbReference type="SAM" id="MobiDB-lite"/>
    </source>
</evidence>
<keyword evidence="1" id="KW-0862">Zinc</keyword>
<dbReference type="GO" id="GO:0008270">
    <property type="term" value="F:zinc ion binding"/>
    <property type="evidence" value="ECO:0007669"/>
    <property type="project" value="UniProtKB-KW"/>
</dbReference>
<feature type="compositionally biased region" description="Polar residues" evidence="2">
    <location>
        <begin position="831"/>
        <end position="841"/>
    </location>
</feature>
<evidence type="ECO:0000313" key="5">
    <source>
        <dbReference type="Proteomes" id="UP000762676"/>
    </source>
</evidence>
<evidence type="ECO:0000259" key="3">
    <source>
        <dbReference type="PROSITE" id="PS50157"/>
    </source>
</evidence>
<evidence type="ECO:0000256" key="1">
    <source>
        <dbReference type="PROSITE-ProRule" id="PRU00042"/>
    </source>
</evidence>
<proteinExistence type="predicted"/>
<feature type="compositionally biased region" description="Basic and acidic residues" evidence="2">
    <location>
        <begin position="549"/>
        <end position="563"/>
    </location>
</feature>
<feature type="compositionally biased region" description="Polar residues" evidence="2">
    <location>
        <begin position="109"/>
        <end position="125"/>
    </location>
</feature>
<gene>
    <name evidence="4" type="ORF">ElyMa_003050400</name>
</gene>
<feature type="compositionally biased region" description="Polar residues" evidence="2">
    <location>
        <begin position="808"/>
        <end position="824"/>
    </location>
</feature>
<dbReference type="InterPro" id="IPR013087">
    <property type="entry name" value="Znf_C2H2_type"/>
</dbReference>
<feature type="compositionally biased region" description="Basic residues" evidence="2">
    <location>
        <begin position="795"/>
        <end position="807"/>
    </location>
</feature>
<feature type="region of interest" description="Disordered" evidence="2">
    <location>
        <begin position="541"/>
        <end position="563"/>
    </location>
</feature>
<keyword evidence="1" id="KW-0863">Zinc-finger</keyword>
<dbReference type="EMBL" id="BMAT01006316">
    <property type="protein sequence ID" value="GFS09997.1"/>
    <property type="molecule type" value="Genomic_DNA"/>
</dbReference>
<feature type="region of interest" description="Disordered" evidence="2">
    <location>
        <begin position="107"/>
        <end position="135"/>
    </location>
</feature>
<organism evidence="4 5">
    <name type="scientific">Elysia marginata</name>
    <dbReference type="NCBI Taxonomy" id="1093978"/>
    <lineage>
        <taxon>Eukaryota</taxon>
        <taxon>Metazoa</taxon>
        <taxon>Spiralia</taxon>
        <taxon>Lophotrochozoa</taxon>
        <taxon>Mollusca</taxon>
        <taxon>Gastropoda</taxon>
        <taxon>Heterobranchia</taxon>
        <taxon>Euthyneura</taxon>
        <taxon>Panpulmonata</taxon>
        <taxon>Sacoglossa</taxon>
        <taxon>Placobranchoidea</taxon>
        <taxon>Plakobranchidae</taxon>
        <taxon>Elysia</taxon>
    </lineage>
</organism>
<feature type="compositionally biased region" description="Polar residues" evidence="2">
    <location>
        <begin position="775"/>
        <end position="792"/>
    </location>
</feature>
<keyword evidence="1" id="KW-0479">Metal-binding</keyword>
<feature type="compositionally biased region" description="Low complexity" evidence="2">
    <location>
        <begin position="634"/>
        <end position="644"/>
    </location>
</feature>
<feature type="region of interest" description="Disordered" evidence="2">
    <location>
        <begin position="775"/>
        <end position="868"/>
    </location>
</feature>
<dbReference type="AlphaFoldDB" id="A0AAV4IL83"/>
<comment type="caution">
    <text evidence="4">The sequence shown here is derived from an EMBL/GenBank/DDBJ whole genome shotgun (WGS) entry which is preliminary data.</text>
</comment>
<reference evidence="4 5" key="1">
    <citation type="journal article" date="2021" name="Elife">
        <title>Chloroplast acquisition without the gene transfer in kleptoplastic sea slugs, Plakobranchus ocellatus.</title>
        <authorList>
            <person name="Maeda T."/>
            <person name="Takahashi S."/>
            <person name="Yoshida T."/>
            <person name="Shimamura S."/>
            <person name="Takaki Y."/>
            <person name="Nagai Y."/>
            <person name="Toyoda A."/>
            <person name="Suzuki Y."/>
            <person name="Arimoto A."/>
            <person name="Ishii H."/>
            <person name="Satoh N."/>
            <person name="Nishiyama T."/>
            <person name="Hasebe M."/>
            <person name="Maruyama T."/>
            <person name="Minagawa J."/>
            <person name="Obokata J."/>
            <person name="Shigenobu S."/>
        </authorList>
    </citation>
    <scope>NUCLEOTIDE SEQUENCE [LARGE SCALE GENOMIC DNA]</scope>
</reference>
<keyword evidence="5" id="KW-1185">Reference proteome</keyword>
<dbReference type="PROSITE" id="PS50157">
    <property type="entry name" value="ZINC_FINGER_C2H2_2"/>
    <property type="match status" value="1"/>
</dbReference>
<feature type="domain" description="C2H2-type" evidence="3">
    <location>
        <begin position="31"/>
        <end position="49"/>
    </location>
</feature>
<dbReference type="Proteomes" id="UP000762676">
    <property type="component" value="Unassembled WGS sequence"/>
</dbReference>